<keyword evidence="2" id="KW-1185">Reference proteome</keyword>
<proteinExistence type="predicted"/>
<sequence>MDDEIRGQLSGAGLELLGSQYVAGTLTPEQAWRMVISGNAGLWVTVSDDADRRLDTVNENWHKLSEDLGLIGSDGEFLLSLPGPGAWEKPWYRVRKASELRMAQVLAPYPGEPEYVTASLRGFPVVGVTSEENATWILVFEG</sequence>
<protein>
    <submittedName>
        <fullName evidence="1">Uncharacterized protein</fullName>
    </submittedName>
</protein>
<evidence type="ECO:0000313" key="2">
    <source>
        <dbReference type="Proteomes" id="UP000183263"/>
    </source>
</evidence>
<dbReference type="RefSeq" id="WP_072740113.1">
    <property type="nucleotide sequence ID" value="NZ_CP048813.1"/>
</dbReference>
<dbReference type="EMBL" id="FNDN01000020">
    <property type="protein sequence ID" value="SDJ24610.1"/>
    <property type="molecule type" value="Genomic_DNA"/>
</dbReference>
<evidence type="ECO:0000313" key="1">
    <source>
        <dbReference type="EMBL" id="SDJ24610.1"/>
    </source>
</evidence>
<accession>A0A1G8S7F3</accession>
<dbReference type="Proteomes" id="UP000183263">
    <property type="component" value="Unassembled WGS sequence"/>
</dbReference>
<name>A0A1G8S7F3_9NOCA</name>
<dbReference type="OrthoDB" id="3556416at2"/>
<reference evidence="1 2" key="1">
    <citation type="submission" date="2016-10" db="EMBL/GenBank/DDBJ databases">
        <authorList>
            <person name="de Groot N.N."/>
        </authorList>
    </citation>
    <scope>NUCLEOTIDE SEQUENCE [LARGE SCALE GENOMIC DNA]</scope>
    <source>
        <strain evidence="1 2">DSM 44892</strain>
    </source>
</reference>
<dbReference type="AlphaFoldDB" id="A0A1G8S7F3"/>
<organism evidence="1 2">
    <name type="scientific">Rhodococcus triatomae</name>
    <dbReference type="NCBI Taxonomy" id="300028"/>
    <lineage>
        <taxon>Bacteria</taxon>
        <taxon>Bacillati</taxon>
        <taxon>Actinomycetota</taxon>
        <taxon>Actinomycetes</taxon>
        <taxon>Mycobacteriales</taxon>
        <taxon>Nocardiaceae</taxon>
        <taxon>Rhodococcus</taxon>
    </lineage>
</organism>
<gene>
    <name evidence="1" type="ORF">SAMN05444695_1204</name>
</gene>